<evidence type="ECO:0000313" key="1">
    <source>
        <dbReference type="EMBL" id="SIT50850.1"/>
    </source>
</evidence>
<accession>A0A1N7SU02</accession>
<evidence type="ECO:0000313" key="2">
    <source>
        <dbReference type="Proteomes" id="UP000195569"/>
    </source>
</evidence>
<proteinExistence type="predicted"/>
<gene>
    <name evidence="1" type="ORF">BN2476_960001</name>
</gene>
<keyword evidence="2" id="KW-1185">Reference proteome</keyword>
<dbReference type="AlphaFoldDB" id="A0A1N7SU02"/>
<sequence length="99" mass="11123">MQSQPPLEYRPHVLVGPGHTKSIDCVSECTVKCIQSVDGCRYLNVALPTDYVIHIHLLSNTEAADQRLLLAEPYVTRDISLFGLREHPTNLRKRPAMSP</sequence>
<reference evidence="1" key="1">
    <citation type="submission" date="2016-12" db="EMBL/GenBank/DDBJ databases">
        <authorList>
            <person name="Moulin L."/>
        </authorList>
    </citation>
    <scope>NUCLEOTIDE SEQUENCE [LARGE SCALE GENOMIC DNA]</scope>
    <source>
        <strain evidence="1">STM 7183</strain>
    </source>
</reference>
<comment type="caution">
    <text evidence="1">The sequence shown here is derived from an EMBL/GenBank/DDBJ whole genome shotgun (WGS) entry which is preliminary data.</text>
</comment>
<organism evidence="1 2">
    <name type="scientific">Paraburkholderia piptadeniae</name>
    <dbReference type="NCBI Taxonomy" id="1701573"/>
    <lineage>
        <taxon>Bacteria</taxon>
        <taxon>Pseudomonadati</taxon>
        <taxon>Pseudomonadota</taxon>
        <taxon>Betaproteobacteria</taxon>
        <taxon>Burkholderiales</taxon>
        <taxon>Burkholderiaceae</taxon>
        <taxon>Paraburkholderia</taxon>
    </lineage>
</organism>
<protein>
    <submittedName>
        <fullName evidence="1">Uncharacterized protein</fullName>
    </submittedName>
</protein>
<dbReference type="Proteomes" id="UP000195569">
    <property type="component" value="Unassembled WGS sequence"/>
</dbReference>
<name>A0A1N7SU02_9BURK</name>
<dbReference type="EMBL" id="CYGY02000096">
    <property type="protein sequence ID" value="SIT50850.1"/>
    <property type="molecule type" value="Genomic_DNA"/>
</dbReference>